<keyword evidence="3 9" id="KW-0235">DNA replication</keyword>
<evidence type="ECO:0000256" key="7">
    <source>
        <dbReference type="ARBA" id="ARBA00023125"/>
    </source>
</evidence>
<dbReference type="GO" id="GO:0005662">
    <property type="term" value="C:DNA replication factor A complex"/>
    <property type="evidence" value="ECO:0007669"/>
    <property type="project" value="UniProtKB-ARBA"/>
</dbReference>
<evidence type="ECO:0000256" key="2">
    <source>
        <dbReference type="ARBA" id="ARBA00005690"/>
    </source>
</evidence>
<dbReference type="Proteomes" id="UP000076842">
    <property type="component" value="Unassembled WGS sequence"/>
</dbReference>
<dbReference type="FunFam" id="2.40.50.140:FF:000117">
    <property type="entry name" value="Replication protein A subunit"/>
    <property type="match status" value="1"/>
</dbReference>
<dbReference type="Pfam" id="PF08646">
    <property type="entry name" value="Rep_fac-A_C"/>
    <property type="match status" value="1"/>
</dbReference>
<comment type="subunit">
    <text evidence="9">Component of the heterotrimeric canonical replication protein A complex (RPA).</text>
</comment>
<sequence>MSLNLTPSACSALMQDVPPEDFHPTLQILSVKQVNTGPTGPPRMRVIISDGDYFTQAMLATQLNHLTEKPEGGLAELDKNTVIRLEKFASNSVQNKRLIILLDLKVLGNPGQKIGNPASYDVAKAESNANAMPAPIAPPVTLQKPAQPAPGSTRPASMPKNGGPIFPIEGLSPYQNKWTIKARVTNKSDIRHWSNQKGEGKLFSVTLMDETGEIRATAFNQQVDDFFEMMQEGKVYFVSKGRIGPAKRQFNNVSNLYEITFERNTEVEPCLDASDVPEVKYQFVTLEGLQDLPKDATCDVIGVVTEVGELGEILAKASGRTVPKREINIVDRSGFSCRLTLWGKSGETFQAPDQPVIAFKGVRVGDFGGRNLSYQSSSQMSINPDIPDAHQLRGWYDSIGNTQAHRTFSSAAMSAAGADRGQFNRSELKTIAMVKDENLGMGEKNDFFTTKASVIHVKQENFAYPACRSEKCNKKVVQTTDGRWECVSCGLTFDEPEYRYLLSISVADHTGQAWLSAFNDAGEMLFEMKAGDLQSMKDSDEAQFSRVMSDVRSKMYNFSCRARQDNYNDQTKVRYNINRMTKLDYKTEIKALVDSMKAYM</sequence>
<dbReference type="FunFam" id="2.40.50.140:FF:000064">
    <property type="entry name" value="Replication protein A subunit"/>
    <property type="match status" value="1"/>
</dbReference>
<dbReference type="InterPro" id="IPR004591">
    <property type="entry name" value="Rfa1"/>
</dbReference>
<dbReference type="NCBIfam" id="TIGR00617">
    <property type="entry name" value="rpa1"/>
    <property type="match status" value="1"/>
</dbReference>
<dbReference type="GO" id="GO:0000781">
    <property type="term" value="C:chromosome, telomeric region"/>
    <property type="evidence" value="ECO:0007669"/>
    <property type="project" value="UniProtKB-ARBA"/>
</dbReference>
<evidence type="ECO:0000256" key="5">
    <source>
        <dbReference type="ARBA" id="ARBA00022771"/>
    </source>
</evidence>
<evidence type="ECO:0000259" key="13">
    <source>
        <dbReference type="Pfam" id="PF08646"/>
    </source>
</evidence>
<name>A0A165JZM5_9BASI</name>
<dbReference type="AlphaFoldDB" id="A0A165JZM5"/>
<dbReference type="InterPro" id="IPR012340">
    <property type="entry name" value="NA-bd_OB-fold"/>
</dbReference>
<dbReference type="GO" id="GO:0008270">
    <property type="term" value="F:zinc ion binding"/>
    <property type="evidence" value="ECO:0007669"/>
    <property type="project" value="UniProtKB-KW"/>
</dbReference>
<keyword evidence="7 9" id="KW-0238">DNA-binding</keyword>
<dbReference type="Gene3D" id="2.40.50.140">
    <property type="entry name" value="Nucleic acid-binding proteins"/>
    <property type="match status" value="4"/>
</dbReference>
<feature type="region of interest" description="Disordered" evidence="10">
    <location>
        <begin position="133"/>
        <end position="159"/>
    </location>
</feature>
<evidence type="ECO:0000259" key="12">
    <source>
        <dbReference type="Pfam" id="PF04057"/>
    </source>
</evidence>
<dbReference type="OrthoDB" id="1751331at2759"/>
<accession>A0A165JZM5</accession>
<dbReference type="PANTHER" id="PTHR47165:SF4">
    <property type="entry name" value="OS03G0429900 PROTEIN"/>
    <property type="match status" value="1"/>
</dbReference>
<evidence type="ECO:0000256" key="10">
    <source>
        <dbReference type="SAM" id="MobiDB-lite"/>
    </source>
</evidence>
<feature type="domain" description="OB" evidence="11">
    <location>
        <begin position="178"/>
        <end position="249"/>
    </location>
</feature>
<dbReference type="CDD" id="cd04475">
    <property type="entry name" value="RPA1_DBD_B"/>
    <property type="match status" value="1"/>
</dbReference>
<dbReference type="CDD" id="cd04476">
    <property type="entry name" value="RPA1_DBD_C"/>
    <property type="match status" value="1"/>
</dbReference>
<dbReference type="InterPro" id="IPR004365">
    <property type="entry name" value="NA-bd_OB_tRNA"/>
</dbReference>
<dbReference type="GO" id="GO:0006281">
    <property type="term" value="P:DNA repair"/>
    <property type="evidence" value="ECO:0007669"/>
    <property type="project" value="InterPro"/>
</dbReference>
<evidence type="ECO:0000256" key="6">
    <source>
        <dbReference type="ARBA" id="ARBA00022833"/>
    </source>
</evidence>
<dbReference type="Pfam" id="PF16900">
    <property type="entry name" value="REPA_OB_2"/>
    <property type="match status" value="1"/>
</dbReference>
<dbReference type="Pfam" id="PF01336">
    <property type="entry name" value="tRNA_anti-codon"/>
    <property type="match status" value="1"/>
</dbReference>
<evidence type="ECO:0000256" key="1">
    <source>
        <dbReference type="ARBA" id="ARBA00004123"/>
    </source>
</evidence>
<dbReference type="FunFam" id="2.40.50.140:FF:000090">
    <property type="entry name" value="Replication protein A subunit"/>
    <property type="match status" value="1"/>
</dbReference>
<dbReference type="InterPro" id="IPR007199">
    <property type="entry name" value="Rep_factor-A_N"/>
</dbReference>
<evidence type="ECO:0000259" key="11">
    <source>
        <dbReference type="Pfam" id="PF01336"/>
    </source>
</evidence>
<dbReference type="InterPro" id="IPR013955">
    <property type="entry name" value="Rep_factor-A_C"/>
</dbReference>
<dbReference type="SUPFAM" id="SSF50249">
    <property type="entry name" value="Nucleic acid-binding proteins"/>
    <property type="match status" value="4"/>
</dbReference>
<dbReference type="GO" id="GO:0006260">
    <property type="term" value="P:DNA replication"/>
    <property type="evidence" value="ECO:0007669"/>
    <property type="project" value="UniProtKB-KW"/>
</dbReference>
<evidence type="ECO:0000313" key="15">
    <source>
        <dbReference type="EMBL" id="KZT62474.1"/>
    </source>
</evidence>
<feature type="domain" description="Replication factor A C-terminal" evidence="13">
    <location>
        <begin position="447"/>
        <end position="592"/>
    </location>
</feature>
<feature type="domain" description="Replication factor-A protein 1 N-terminal" evidence="12">
    <location>
        <begin position="5"/>
        <end position="107"/>
    </location>
</feature>
<dbReference type="GO" id="GO:0006310">
    <property type="term" value="P:DNA recombination"/>
    <property type="evidence" value="ECO:0007669"/>
    <property type="project" value="InterPro"/>
</dbReference>
<dbReference type="InterPro" id="IPR031657">
    <property type="entry name" value="REPA_OB_2"/>
</dbReference>
<keyword evidence="8 9" id="KW-0539">Nucleus</keyword>
<reference evidence="15 16" key="1">
    <citation type="journal article" date="2016" name="Mol. Biol. Evol.">
        <title>Comparative Genomics of Early-Diverging Mushroom-Forming Fungi Provides Insights into the Origins of Lignocellulose Decay Capabilities.</title>
        <authorList>
            <person name="Nagy L.G."/>
            <person name="Riley R."/>
            <person name="Tritt A."/>
            <person name="Adam C."/>
            <person name="Daum C."/>
            <person name="Floudas D."/>
            <person name="Sun H."/>
            <person name="Yadav J.S."/>
            <person name="Pangilinan J."/>
            <person name="Larsson K.H."/>
            <person name="Matsuura K."/>
            <person name="Barry K."/>
            <person name="Labutti K."/>
            <person name="Kuo R."/>
            <person name="Ohm R.A."/>
            <person name="Bhattacharya S.S."/>
            <person name="Shirouzu T."/>
            <person name="Yoshinaga Y."/>
            <person name="Martin F.M."/>
            <person name="Grigoriev I.V."/>
            <person name="Hibbett D.S."/>
        </authorList>
    </citation>
    <scope>NUCLEOTIDE SEQUENCE [LARGE SCALE GENOMIC DNA]</scope>
    <source>
        <strain evidence="15 16">HHB12733</strain>
    </source>
</reference>
<dbReference type="FunCoup" id="A0A165JZM5">
    <property type="interactions" value="713"/>
</dbReference>
<dbReference type="STRING" id="1353952.A0A165JZM5"/>
<keyword evidence="16" id="KW-1185">Reference proteome</keyword>
<organism evidence="15 16">
    <name type="scientific">Calocera cornea HHB12733</name>
    <dbReference type="NCBI Taxonomy" id="1353952"/>
    <lineage>
        <taxon>Eukaryota</taxon>
        <taxon>Fungi</taxon>
        <taxon>Dikarya</taxon>
        <taxon>Basidiomycota</taxon>
        <taxon>Agaricomycotina</taxon>
        <taxon>Dacrymycetes</taxon>
        <taxon>Dacrymycetales</taxon>
        <taxon>Dacrymycetaceae</taxon>
        <taxon>Calocera</taxon>
    </lineage>
</organism>
<dbReference type="Pfam" id="PF04057">
    <property type="entry name" value="Rep-A_N"/>
    <property type="match status" value="1"/>
</dbReference>
<dbReference type="EMBL" id="KV423916">
    <property type="protein sequence ID" value="KZT62474.1"/>
    <property type="molecule type" value="Genomic_DNA"/>
</dbReference>
<proteinExistence type="inferred from homology"/>
<comment type="function">
    <text evidence="9">As part of the replication protein A (RPA/RP-A), a single-stranded DNA-binding heterotrimeric complex, may play an essential role in DNA replication, recombination and repair. Binds and stabilizes single-stranded DNA intermediates, preventing complementary DNA reannealing and recruiting different proteins involved in DNA metabolism.</text>
</comment>
<dbReference type="FunFam" id="2.40.50.140:FF:000041">
    <property type="entry name" value="Replication protein A subunit"/>
    <property type="match status" value="1"/>
</dbReference>
<evidence type="ECO:0000256" key="8">
    <source>
        <dbReference type="ARBA" id="ARBA00023242"/>
    </source>
</evidence>
<evidence type="ECO:0000259" key="14">
    <source>
        <dbReference type="Pfam" id="PF16900"/>
    </source>
</evidence>
<dbReference type="GO" id="GO:0003677">
    <property type="term" value="F:DNA binding"/>
    <property type="evidence" value="ECO:0007669"/>
    <property type="project" value="UniProtKB-KW"/>
</dbReference>
<evidence type="ECO:0000313" key="16">
    <source>
        <dbReference type="Proteomes" id="UP000076842"/>
    </source>
</evidence>
<dbReference type="InterPro" id="IPR047192">
    <property type="entry name" value="Euk_RPA1_DBD_C"/>
</dbReference>
<dbReference type="PANTHER" id="PTHR47165">
    <property type="entry name" value="OS03G0429900 PROTEIN"/>
    <property type="match status" value="1"/>
</dbReference>
<evidence type="ECO:0000256" key="3">
    <source>
        <dbReference type="ARBA" id="ARBA00022705"/>
    </source>
</evidence>
<feature type="domain" description="Replication protein A OB" evidence="14">
    <location>
        <begin position="287"/>
        <end position="383"/>
    </location>
</feature>
<dbReference type="CDD" id="cd04477">
    <property type="entry name" value="RPA1N"/>
    <property type="match status" value="1"/>
</dbReference>
<comment type="subcellular location">
    <subcellularLocation>
        <location evidence="1 9">Nucleus</location>
    </subcellularLocation>
</comment>
<dbReference type="GO" id="GO:0007004">
    <property type="term" value="P:telomere maintenance via telomerase"/>
    <property type="evidence" value="ECO:0007669"/>
    <property type="project" value="UniProtKB-ARBA"/>
</dbReference>
<protein>
    <recommendedName>
        <fullName evidence="9">Replication protein A subunit</fullName>
    </recommendedName>
</protein>
<keyword evidence="4 9" id="KW-0479">Metal-binding</keyword>
<comment type="similarity">
    <text evidence="2 9">Belongs to the replication factor A protein 1 family.</text>
</comment>
<evidence type="ECO:0000256" key="9">
    <source>
        <dbReference type="RuleBase" id="RU364130"/>
    </source>
</evidence>
<gene>
    <name evidence="15" type="ORF">CALCODRAFT_445871</name>
</gene>
<evidence type="ECO:0000256" key="4">
    <source>
        <dbReference type="ARBA" id="ARBA00022723"/>
    </source>
</evidence>
<dbReference type="CDD" id="cd04474">
    <property type="entry name" value="RPA1_DBD_A"/>
    <property type="match status" value="1"/>
</dbReference>
<keyword evidence="6 9" id="KW-0862">Zinc</keyword>
<dbReference type="InParanoid" id="A0A165JZM5"/>
<keyword evidence="5 9" id="KW-0863">Zinc-finger</keyword>